<dbReference type="GO" id="GO:0016763">
    <property type="term" value="F:pentosyltransferase activity"/>
    <property type="evidence" value="ECO:0007669"/>
    <property type="project" value="TreeGrafter"/>
</dbReference>
<reference evidence="9" key="2">
    <citation type="journal article" date="2021" name="PeerJ">
        <title>Extensive microbial diversity within the chicken gut microbiome revealed by metagenomics and culture.</title>
        <authorList>
            <person name="Gilroy R."/>
            <person name="Ravi A."/>
            <person name="Getino M."/>
            <person name="Pursley I."/>
            <person name="Horton D.L."/>
            <person name="Alikhan N.F."/>
            <person name="Baker D."/>
            <person name="Gharbi K."/>
            <person name="Hall N."/>
            <person name="Watson M."/>
            <person name="Adriaenssens E.M."/>
            <person name="Foster-Nyarko E."/>
            <person name="Jarju S."/>
            <person name="Secka A."/>
            <person name="Antonio M."/>
            <person name="Oren A."/>
            <person name="Chaudhuri R.R."/>
            <person name="La Ragione R."/>
            <person name="Hildebrand F."/>
            <person name="Pallen M.J."/>
        </authorList>
    </citation>
    <scope>NUCLEOTIDE SEQUENCE</scope>
    <source>
        <strain evidence="9">35461</strain>
    </source>
</reference>
<feature type="transmembrane region" description="Helical" evidence="8">
    <location>
        <begin position="83"/>
        <end position="105"/>
    </location>
</feature>
<gene>
    <name evidence="9" type="ORF">IAC79_00765</name>
</gene>
<name>A0A9D1NLM0_9BACT</name>
<comment type="caution">
    <text evidence="9">The sequence shown here is derived from an EMBL/GenBank/DDBJ whole genome shotgun (WGS) entry which is preliminary data.</text>
</comment>
<dbReference type="PANTHER" id="PTHR33908">
    <property type="entry name" value="MANNOSYLTRANSFERASE YKCB-RELATED"/>
    <property type="match status" value="1"/>
</dbReference>
<evidence type="ECO:0000256" key="8">
    <source>
        <dbReference type="SAM" id="Phobius"/>
    </source>
</evidence>
<keyword evidence="2" id="KW-1003">Cell membrane</keyword>
<dbReference type="AlphaFoldDB" id="A0A9D1NLM0"/>
<feature type="transmembrane region" description="Helical" evidence="8">
    <location>
        <begin position="294"/>
        <end position="311"/>
    </location>
</feature>
<feature type="transmembrane region" description="Helical" evidence="8">
    <location>
        <begin position="140"/>
        <end position="164"/>
    </location>
</feature>
<accession>A0A9D1NLM0</accession>
<dbReference type="EMBL" id="DVOR01000026">
    <property type="protein sequence ID" value="HIV08633.1"/>
    <property type="molecule type" value="Genomic_DNA"/>
</dbReference>
<keyword evidence="6 8" id="KW-1133">Transmembrane helix</keyword>
<proteinExistence type="predicted"/>
<keyword evidence="4" id="KW-0808">Transferase</keyword>
<evidence type="ECO:0000256" key="4">
    <source>
        <dbReference type="ARBA" id="ARBA00022679"/>
    </source>
</evidence>
<feature type="transmembrane region" description="Helical" evidence="8">
    <location>
        <begin position="240"/>
        <end position="257"/>
    </location>
</feature>
<dbReference type="Proteomes" id="UP000886845">
    <property type="component" value="Unassembled WGS sequence"/>
</dbReference>
<dbReference type="GO" id="GO:0005886">
    <property type="term" value="C:plasma membrane"/>
    <property type="evidence" value="ECO:0007669"/>
    <property type="project" value="UniProtKB-SubCell"/>
</dbReference>
<keyword evidence="7 8" id="KW-0472">Membrane</keyword>
<evidence type="ECO:0000256" key="5">
    <source>
        <dbReference type="ARBA" id="ARBA00022692"/>
    </source>
</evidence>
<dbReference type="InterPro" id="IPR050297">
    <property type="entry name" value="LipidA_mod_glycosyltrf_83"/>
</dbReference>
<dbReference type="PANTHER" id="PTHR33908:SF11">
    <property type="entry name" value="MEMBRANE PROTEIN"/>
    <property type="match status" value="1"/>
</dbReference>
<evidence type="ECO:0000256" key="2">
    <source>
        <dbReference type="ARBA" id="ARBA00022475"/>
    </source>
</evidence>
<keyword evidence="5 8" id="KW-0812">Transmembrane</keyword>
<evidence type="ECO:0000256" key="6">
    <source>
        <dbReference type="ARBA" id="ARBA00022989"/>
    </source>
</evidence>
<evidence type="ECO:0008006" key="11">
    <source>
        <dbReference type="Google" id="ProtNLM"/>
    </source>
</evidence>
<feature type="transmembrane region" description="Helical" evidence="8">
    <location>
        <begin position="206"/>
        <end position="228"/>
    </location>
</feature>
<feature type="transmembrane region" description="Helical" evidence="8">
    <location>
        <begin position="348"/>
        <end position="368"/>
    </location>
</feature>
<reference evidence="9" key="1">
    <citation type="submission" date="2020-10" db="EMBL/GenBank/DDBJ databases">
        <authorList>
            <person name="Gilroy R."/>
        </authorList>
    </citation>
    <scope>NUCLEOTIDE SEQUENCE</scope>
    <source>
        <strain evidence="9">35461</strain>
    </source>
</reference>
<keyword evidence="3" id="KW-0328">Glycosyltransferase</keyword>
<evidence type="ECO:0000256" key="1">
    <source>
        <dbReference type="ARBA" id="ARBA00004651"/>
    </source>
</evidence>
<dbReference type="GO" id="GO:0009103">
    <property type="term" value="P:lipopolysaccharide biosynthetic process"/>
    <property type="evidence" value="ECO:0007669"/>
    <property type="project" value="UniProtKB-ARBA"/>
</dbReference>
<feature type="transmembrane region" description="Helical" evidence="8">
    <location>
        <begin position="317"/>
        <end position="336"/>
    </location>
</feature>
<evidence type="ECO:0000313" key="9">
    <source>
        <dbReference type="EMBL" id="HIV08633.1"/>
    </source>
</evidence>
<evidence type="ECO:0000256" key="7">
    <source>
        <dbReference type="ARBA" id="ARBA00023136"/>
    </source>
</evidence>
<feature type="transmembrane region" description="Helical" evidence="8">
    <location>
        <begin position="171"/>
        <end position="194"/>
    </location>
</feature>
<evidence type="ECO:0000313" key="10">
    <source>
        <dbReference type="Proteomes" id="UP000886845"/>
    </source>
</evidence>
<feature type="transmembrane region" description="Helical" evidence="8">
    <location>
        <begin position="117"/>
        <end position="134"/>
    </location>
</feature>
<sequence>MGAEDSARALRRWGLAAIALTALCFLANALLGPLNQDEGWYLLAARHVMAGDFPHRDFFFTQGPVMPFAYALLGWLWSPFGVLGGRLLTAALGFAAIAVAGGAVASCLRREDERRTARLALWVFLGLSLWFTYFTCIPKAYALCALGLAVALRLIGAQGGAAAWRLAGAGLLLALLAGTRLSMGILLPVVGLWLLARRDWAGRLAWLWFGVGGAVGLAVVFGPWLLLWPGSFLEAQAFHAARAPMGALGVLGCLARAVRFNPILTVACVLTAWLALTGKPSLRIPPRDRAPLPRLWLLCAVALAAVHLLAPVPYDDYLVPALLPLAMVAAEAFARLPFDSLRAAFAKALVPAALALAVCGSPLAEAWVSNGQDRLWPRLKAEPDLLLLRRAAAEARAAADRLGTDVLWTQDAYLAVEAGLDVPRGLEMGPFSKPQPLDPAAAPLAAWSGYTYALRFPDLTPAPDRAERLAALRAAYGRDLAVFPDFGQGHTTLTLAERTSP</sequence>
<comment type="subcellular location">
    <subcellularLocation>
        <location evidence="1">Cell membrane</location>
        <topology evidence="1">Multi-pass membrane protein</topology>
    </subcellularLocation>
</comment>
<protein>
    <recommendedName>
        <fullName evidence="11">Glycosyltransferase RgtA/B/C/D-like domain-containing protein</fullName>
    </recommendedName>
</protein>
<organism evidence="9 10">
    <name type="scientific">Candidatus Spyradenecus faecavium</name>
    <dbReference type="NCBI Taxonomy" id="2840947"/>
    <lineage>
        <taxon>Bacteria</taxon>
        <taxon>Pseudomonadati</taxon>
        <taxon>Lentisphaerota</taxon>
        <taxon>Lentisphaeria</taxon>
        <taxon>Lentisphaerales</taxon>
        <taxon>Lentisphaeraceae</taxon>
        <taxon>Lentisphaeraceae incertae sedis</taxon>
        <taxon>Candidatus Spyradenecus</taxon>
    </lineage>
</organism>
<feature type="transmembrane region" description="Helical" evidence="8">
    <location>
        <begin position="263"/>
        <end position="282"/>
    </location>
</feature>
<evidence type="ECO:0000256" key="3">
    <source>
        <dbReference type="ARBA" id="ARBA00022676"/>
    </source>
</evidence>